<evidence type="ECO:0000313" key="1">
    <source>
        <dbReference type="EMBL" id="ORZ15973.1"/>
    </source>
</evidence>
<organism evidence="1 2">
    <name type="scientific">Absidia repens</name>
    <dbReference type="NCBI Taxonomy" id="90262"/>
    <lineage>
        <taxon>Eukaryota</taxon>
        <taxon>Fungi</taxon>
        <taxon>Fungi incertae sedis</taxon>
        <taxon>Mucoromycota</taxon>
        <taxon>Mucoromycotina</taxon>
        <taxon>Mucoromycetes</taxon>
        <taxon>Mucorales</taxon>
        <taxon>Cunninghamellaceae</taxon>
        <taxon>Absidia</taxon>
    </lineage>
</organism>
<comment type="caution">
    <text evidence="1">The sequence shown here is derived from an EMBL/GenBank/DDBJ whole genome shotgun (WGS) entry which is preliminary data.</text>
</comment>
<dbReference type="AlphaFoldDB" id="A0A1X2IGC3"/>
<sequence>GGDRTFSANLRVLDDDILDLQKEIQHQQHAEDTLLQIKPFQIMTPKIKL</sequence>
<name>A0A1X2IGC3_9FUNG</name>
<protein>
    <submittedName>
        <fullName evidence="1">Uncharacterized protein</fullName>
    </submittedName>
</protein>
<dbReference type="EMBL" id="MCGE01000012">
    <property type="protein sequence ID" value="ORZ15973.1"/>
    <property type="molecule type" value="Genomic_DNA"/>
</dbReference>
<keyword evidence="2" id="KW-1185">Reference proteome</keyword>
<reference evidence="1 2" key="1">
    <citation type="submission" date="2016-07" db="EMBL/GenBank/DDBJ databases">
        <title>Pervasive Adenine N6-methylation of Active Genes in Fungi.</title>
        <authorList>
            <consortium name="DOE Joint Genome Institute"/>
            <person name="Mondo S.J."/>
            <person name="Dannebaum R.O."/>
            <person name="Kuo R.C."/>
            <person name="Labutti K."/>
            <person name="Haridas S."/>
            <person name="Kuo A."/>
            <person name="Salamov A."/>
            <person name="Ahrendt S.R."/>
            <person name="Lipzen A."/>
            <person name="Sullivan W."/>
            <person name="Andreopoulos W.B."/>
            <person name="Clum A."/>
            <person name="Lindquist E."/>
            <person name="Daum C."/>
            <person name="Ramamoorthy G.K."/>
            <person name="Gryganskyi A."/>
            <person name="Culley D."/>
            <person name="Magnuson J.K."/>
            <person name="James T.Y."/>
            <person name="O'Malley M.A."/>
            <person name="Stajich J.E."/>
            <person name="Spatafora J.W."/>
            <person name="Visel A."/>
            <person name="Grigoriev I.V."/>
        </authorList>
    </citation>
    <scope>NUCLEOTIDE SEQUENCE [LARGE SCALE GENOMIC DNA]</scope>
    <source>
        <strain evidence="1 2">NRRL 1336</strain>
    </source>
</reference>
<accession>A0A1X2IGC3</accession>
<proteinExistence type="predicted"/>
<dbReference type="Proteomes" id="UP000193560">
    <property type="component" value="Unassembled WGS sequence"/>
</dbReference>
<gene>
    <name evidence="1" type="ORF">BCR42DRAFT_416233</name>
</gene>
<evidence type="ECO:0000313" key="2">
    <source>
        <dbReference type="Proteomes" id="UP000193560"/>
    </source>
</evidence>
<feature type="non-terminal residue" evidence="1">
    <location>
        <position position="1"/>
    </location>
</feature>